<dbReference type="EMBL" id="QGGP01000005">
    <property type="protein sequence ID" value="PWK18318.1"/>
    <property type="molecule type" value="Genomic_DNA"/>
</dbReference>
<dbReference type="OrthoDB" id="8418771at2"/>
<comment type="caution">
    <text evidence="1">The sequence shown here is derived from an EMBL/GenBank/DDBJ whole genome shotgun (WGS) entry which is preliminary data.</text>
</comment>
<organism evidence="1 2">
    <name type="scientific">Xanthomarina spongicola</name>
    <dbReference type="NCBI Taxonomy" id="570520"/>
    <lineage>
        <taxon>Bacteria</taxon>
        <taxon>Pseudomonadati</taxon>
        <taxon>Bacteroidota</taxon>
        <taxon>Flavobacteriia</taxon>
        <taxon>Flavobacteriales</taxon>
        <taxon>Flavobacteriaceae</taxon>
        <taxon>Xanthomarina</taxon>
    </lineage>
</organism>
<gene>
    <name evidence="1" type="ORF">LX78_02231</name>
</gene>
<protein>
    <recommendedName>
        <fullName evidence="3">Phosphoribosylpyrophosphate synthetase</fullName>
    </recommendedName>
</protein>
<dbReference type="RefSeq" id="WP_109682722.1">
    <property type="nucleotide sequence ID" value="NZ_QGGP01000005.1"/>
</dbReference>
<evidence type="ECO:0000313" key="2">
    <source>
        <dbReference type="Proteomes" id="UP000245430"/>
    </source>
</evidence>
<evidence type="ECO:0000313" key="1">
    <source>
        <dbReference type="EMBL" id="PWK18318.1"/>
    </source>
</evidence>
<dbReference type="Proteomes" id="UP000245430">
    <property type="component" value="Unassembled WGS sequence"/>
</dbReference>
<name>A0A316DL30_9FLAO</name>
<proteinExistence type="predicted"/>
<accession>A0A316DL30</accession>
<reference evidence="1 2" key="1">
    <citation type="submission" date="2018-05" db="EMBL/GenBank/DDBJ databases">
        <title>Genomic Encyclopedia of Archaeal and Bacterial Type Strains, Phase II (KMG-II): from individual species to whole genera.</title>
        <authorList>
            <person name="Goeker M."/>
        </authorList>
    </citation>
    <scope>NUCLEOTIDE SEQUENCE [LARGE SCALE GENOMIC DNA]</scope>
    <source>
        <strain evidence="1 2">DSM 22637</strain>
    </source>
</reference>
<sequence>MGKYTSLSEAINDLTKKGYTYNFNMKEEFIECAEQNCQLQPDEFNIDEKHRFQEMSDVDNESVLYAISSKDGKIKGLLVNAYGIYADYASFKLVQKLNRPER</sequence>
<dbReference type="AlphaFoldDB" id="A0A316DL30"/>
<evidence type="ECO:0008006" key="3">
    <source>
        <dbReference type="Google" id="ProtNLM"/>
    </source>
</evidence>
<keyword evidence="2" id="KW-1185">Reference proteome</keyword>